<dbReference type="Gene3D" id="3.10.180.10">
    <property type="entry name" value="2,3-Dihydroxybiphenyl 1,2-Dioxygenase, domain 1"/>
    <property type="match status" value="1"/>
</dbReference>
<organism evidence="2">
    <name type="scientific">freshwater metagenome</name>
    <dbReference type="NCBI Taxonomy" id="449393"/>
    <lineage>
        <taxon>unclassified sequences</taxon>
        <taxon>metagenomes</taxon>
        <taxon>ecological metagenomes</taxon>
    </lineage>
</organism>
<gene>
    <name evidence="2" type="ORF">UFOPK3861_00866</name>
</gene>
<dbReference type="PANTHER" id="PTHR35908">
    <property type="entry name" value="HYPOTHETICAL FUSION PROTEIN"/>
    <property type="match status" value="1"/>
</dbReference>
<sequence length="133" mass="15047">MTIAHLAYTALDCDNPIELADFYSKITGWPVEPLGDYPPADVTWLELLDDKGFTKMGFQKIENYQKPTWPTGGLPQQAHIDFHAKDLDIAEKQLLEIGAVKAEFQPKPHRFRIFLDLAGHPFCIVQSDHASCH</sequence>
<proteinExistence type="predicted"/>
<evidence type="ECO:0000259" key="1">
    <source>
        <dbReference type="PROSITE" id="PS51819"/>
    </source>
</evidence>
<dbReference type="InterPro" id="IPR041581">
    <property type="entry name" value="Glyoxalase_6"/>
</dbReference>
<evidence type="ECO:0000313" key="2">
    <source>
        <dbReference type="EMBL" id="CAB4962245.1"/>
    </source>
</evidence>
<dbReference type="Pfam" id="PF18029">
    <property type="entry name" value="Glyoxalase_6"/>
    <property type="match status" value="1"/>
</dbReference>
<dbReference type="SUPFAM" id="SSF54593">
    <property type="entry name" value="Glyoxalase/Bleomycin resistance protein/Dihydroxybiphenyl dioxygenase"/>
    <property type="match status" value="1"/>
</dbReference>
<dbReference type="PANTHER" id="PTHR35908:SF1">
    <property type="entry name" value="CONSERVED PROTEIN"/>
    <property type="match status" value="1"/>
</dbReference>
<dbReference type="AlphaFoldDB" id="A0A6J7L2Q1"/>
<feature type="domain" description="VOC" evidence="1">
    <location>
        <begin position="5"/>
        <end position="127"/>
    </location>
</feature>
<protein>
    <submittedName>
        <fullName evidence="2">Unannotated protein</fullName>
    </submittedName>
</protein>
<accession>A0A6J7L2Q1</accession>
<dbReference type="InterPro" id="IPR029068">
    <property type="entry name" value="Glyas_Bleomycin-R_OHBP_Dase"/>
</dbReference>
<name>A0A6J7L2Q1_9ZZZZ</name>
<dbReference type="InterPro" id="IPR037523">
    <property type="entry name" value="VOC_core"/>
</dbReference>
<dbReference type="CDD" id="cd06587">
    <property type="entry name" value="VOC"/>
    <property type="match status" value="1"/>
</dbReference>
<reference evidence="2" key="1">
    <citation type="submission" date="2020-05" db="EMBL/GenBank/DDBJ databases">
        <authorList>
            <person name="Chiriac C."/>
            <person name="Salcher M."/>
            <person name="Ghai R."/>
            <person name="Kavagutti S V."/>
        </authorList>
    </citation>
    <scope>NUCLEOTIDE SEQUENCE</scope>
</reference>
<dbReference type="PROSITE" id="PS51819">
    <property type="entry name" value="VOC"/>
    <property type="match status" value="1"/>
</dbReference>
<dbReference type="EMBL" id="CAFBNQ010000103">
    <property type="protein sequence ID" value="CAB4962245.1"/>
    <property type="molecule type" value="Genomic_DNA"/>
</dbReference>